<dbReference type="Proteomes" id="UP000270046">
    <property type="component" value="Chromosome"/>
</dbReference>
<dbReference type="PANTHER" id="PTHR46796">
    <property type="entry name" value="HTH-TYPE TRANSCRIPTIONAL ACTIVATOR RHAS-RELATED"/>
    <property type="match status" value="1"/>
</dbReference>
<accession>A0A494VS92</accession>
<dbReference type="SUPFAM" id="SSF46689">
    <property type="entry name" value="Homeodomain-like"/>
    <property type="match status" value="1"/>
</dbReference>
<dbReference type="InterPro" id="IPR009057">
    <property type="entry name" value="Homeodomain-like_sf"/>
</dbReference>
<dbReference type="Pfam" id="PF22200">
    <property type="entry name" value="ExsA_N"/>
    <property type="match status" value="1"/>
</dbReference>
<keyword evidence="1" id="KW-0805">Transcription regulation</keyword>
<protein>
    <submittedName>
        <fullName evidence="5">Helix-turn-helix domain-containing protein</fullName>
    </submittedName>
</protein>
<dbReference type="InterPro" id="IPR018060">
    <property type="entry name" value="HTH_AraC"/>
</dbReference>
<feature type="domain" description="HTH araC/xylS-type" evidence="4">
    <location>
        <begin position="172"/>
        <end position="267"/>
    </location>
</feature>
<keyword evidence="2" id="KW-0238">DNA-binding</keyword>
<dbReference type="PROSITE" id="PS01124">
    <property type="entry name" value="HTH_ARAC_FAMILY_2"/>
    <property type="match status" value="1"/>
</dbReference>
<dbReference type="GO" id="GO:0043565">
    <property type="term" value="F:sequence-specific DNA binding"/>
    <property type="evidence" value="ECO:0007669"/>
    <property type="project" value="InterPro"/>
</dbReference>
<dbReference type="OrthoDB" id="4480133at2"/>
<dbReference type="RefSeq" id="WP_119410508.1">
    <property type="nucleotide sequence ID" value="NZ_CP032869.1"/>
</dbReference>
<keyword evidence="3" id="KW-0804">Transcription</keyword>
<evidence type="ECO:0000256" key="3">
    <source>
        <dbReference type="ARBA" id="ARBA00023163"/>
    </source>
</evidence>
<name>A0A494VS92_9SPHI</name>
<dbReference type="GO" id="GO:0003700">
    <property type="term" value="F:DNA-binding transcription factor activity"/>
    <property type="evidence" value="ECO:0007669"/>
    <property type="project" value="InterPro"/>
</dbReference>
<dbReference type="EMBL" id="CP032869">
    <property type="protein sequence ID" value="AYL96921.1"/>
    <property type="molecule type" value="Genomic_DNA"/>
</dbReference>
<dbReference type="AlphaFoldDB" id="A0A494VS92"/>
<dbReference type="InterPro" id="IPR050204">
    <property type="entry name" value="AraC_XylS_family_regulators"/>
</dbReference>
<evidence type="ECO:0000256" key="2">
    <source>
        <dbReference type="ARBA" id="ARBA00023125"/>
    </source>
</evidence>
<dbReference type="SMART" id="SM00342">
    <property type="entry name" value="HTH_ARAC"/>
    <property type="match status" value="1"/>
</dbReference>
<sequence>MEDKNHIMFSNLLYSCVADKQRGNEQFVHEHVFGYIIAGEVHSFSCNGAQIFKEGMIGLIRRNQLVKSVKVPGAGGDFKSINIFLEQDFLRRYAAENKLSSMPRYAGEPMIELTGDPFIKGYFDSLLPYFDNSAQLNPALAELKTREAVELLLRANPELKNLLFDFSEPHKIDLEAFMNQHYMYNVSTAQFARLTGRSLAGFKRDFEKVFNIPPGRWLQQKRLNEAYYQISEKGRKASDVYLDVGFENLSHFSYSFKKAFGVAPSTI</sequence>
<dbReference type="PROSITE" id="PS51257">
    <property type="entry name" value="PROKAR_LIPOPROTEIN"/>
    <property type="match status" value="1"/>
</dbReference>
<evidence type="ECO:0000256" key="1">
    <source>
        <dbReference type="ARBA" id="ARBA00023015"/>
    </source>
</evidence>
<organism evidence="5 6">
    <name type="scientific">Mucilaginibacter celer</name>
    <dbReference type="NCBI Taxonomy" id="2305508"/>
    <lineage>
        <taxon>Bacteria</taxon>
        <taxon>Pseudomonadati</taxon>
        <taxon>Bacteroidota</taxon>
        <taxon>Sphingobacteriia</taxon>
        <taxon>Sphingobacteriales</taxon>
        <taxon>Sphingobacteriaceae</taxon>
        <taxon>Mucilaginibacter</taxon>
    </lineage>
</organism>
<dbReference type="InterPro" id="IPR054015">
    <property type="entry name" value="ExsA-like_N"/>
</dbReference>
<dbReference type="Pfam" id="PF12833">
    <property type="entry name" value="HTH_18"/>
    <property type="match status" value="1"/>
</dbReference>
<proteinExistence type="predicted"/>
<gene>
    <name evidence="5" type="ORF">HYN43_017120</name>
</gene>
<evidence type="ECO:0000313" key="6">
    <source>
        <dbReference type="Proteomes" id="UP000270046"/>
    </source>
</evidence>
<reference evidence="5 6" key="1">
    <citation type="submission" date="2018-10" db="EMBL/GenBank/DDBJ databases">
        <title>Genome sequencing of Mucilaginibacter sp. HYN0043.</title>
        <authorList>
            <person name="Kim M."/>
            <person name="Yi H."/>
        </authorList>
    </citation>
    <scope>NUCLEOTIDE SEQUENCE [LARGE SCALE GENOMIC DNA]</scope>
    <source>
        <strain evidence="5 6">HYN0043</strain>
    </source>
</reference>
<dbReference type="KEGG" id="muh:HYN43_017120"/>
<evidence type="ECO:0000259" key="4">
    <source>
        <dbReference type="PROSITE" id="PS01124"/>
    </source>
</evidence>
<dbReference type="Gene3D" id="1.10.10.60">
    <property type="entry name" value="Homeodomain-like"/>
    <property type="match status" value="1"/>
</dbReference>
<keyword evidence="6" id="KW-1185">Reference proteome</keyword>
<evidence type="ECO:0000313" key="5">
    <source>
        <dbReference type="EMBL" id="AYL96921.1"/>
    </source>
</evidence>